<evidence type="ECO:0000313" key="2">
    <source>
        <dbReference type="EMBL" id="KIM62159.1"/>
    </source>
</evidence>
<accession>A0A0C3E0Y7</accession>
<dbReference type="InterPro" id="IPR057678">
    <property type="entry name" value="DUF7918"/>
</dbReference>
<keyword evidence="3" id="KW-1185">Reference proteome</keyword>
<dbReference type="EMBL" id="KN822045">
    <property type="protein sequence ID" value="KIM62159.1"/>
    <property type="molecule type" value="Genomic_DNA"/>
</dbReference>
<dbReference type="OrthoDB" id="3237202at2759"/>
<protein>
    <recommendedName>
        <fullName evidence="1">DUF7918 domain-containing protein</fullName>
    </recommendedName>
</protein>
<reference evidence="2 3" key="1">
    <citation type="submission" date="2014-04" db="EMBL/GenBank/DDBJ databases">
        <authorList>
            <consortium name="DOE Joint Genome Institute"/>
            <person name="Kuo A."/>
            <person name="Kohler A."/>
            <person name="Nagy L.G."/>
            <person name="Floudas D."/>
            <person name="Copeland A."/>
            <person name="Barry K.W."/>
            <person name="Cichocki N."/>
            <person name="Veneault-Fourrey C."/>
            <person name="LaButti K."/>
            <person name="Lindquist E.A."/>
            <person name="Lipzen A."/>
            <person name="Lundell T."/>
            <person name="Morin E."/>
            <person name="Murat C."/>
            <person name="Sun H."/>
            <person name="Tunlid A."/>
            <person name="Henrissat B."/>
            <person name="Grigoriev I.V."/>
            <person name="Hibbett D.S."/>
            <person name="Martin F."/>
            <person name="Nordberg H.P."/>
            <person name="Cantor M.N."/>
            <person name="Hua S.X."/>
        </authorList>
    </citation>
    <scope>NUCLEOTIDE SEQUENCE [LARGE SCALE GENOMIC DNA]</scope>
    <source>
        <strain evidence="2 3">Foug A</strain>
    </source>
</reference>
<gene>
    <name evidence="2" type="ORF">SCLCIDRAFT_849049</name>
</gene>
<feature type="domain" description="DUF7918" evidence="1">
    <location>
        <begin position="7"/>
        <end position="188"/>
    </location>
</feature>
<dbReference type="Pfam" id="PF25534">
    <property type="entry name" value="DUF7918"/>
    <property type="match status" value="1"/>
</dbReference>
<dbReference type="Proteomes" id="UP000053989">
    <property type="component" value="Unassembled WGS sequence"/>
</dbReference>
<organism evidence="2 3">
    <name type="scientific">Scleroderma citrinum Foug A</name>
    <dbReference type="NCBI Taxonomy" id="1036808"/>
    <lineage>
        <taxon>Eukaryota</taxon>
        <taxon>Fungi</taxon>
        <taxon>Dikarya</taxon>
        <taxon>Basidiomycota</taxon>
        <taxon>Agaricomycotina</taxon>
        <taxon>Agaricomycetes</taxon>
        <taxon>Agaricomycetidae</taxon>
        <taxon>Boletales</taxon>
        <taxon>Sclerodermatineae</taxon>
        <taxon>Sclerodermataceae</taxon>
        <taxon>Scleroderma</taxon>
    </lineage>
</organism>
<evidence type="ECO:0000259" key="1">
    <source>
        <dbReference type="Pfam" id="PF25534"/>
    </source>
</evidence>
<dbReference type="InParanoid" id="A0A0C3E0Y7"/>
<dbReference type="PANTHER" id="PTHR36223:SF1">
    <property type="entry name" value="TRANSCRIPTION ELONGATION FACTOR EAF N-TERMINAL DOMAIN-CONTAINING PROTEIN"/>
    <property type="match status" value="1"/>
</dbReference>
<dbReference type="HOGENOM" id="CLU_060356_2_1_1"/>
<dbReference type="AlphaFoldDB" id="A0A0C3E0Y7"/>
<proteinExistence type="predicted"/>
<evidence type="ECO:0000313" key="3">
    <source>
        <dbReference type="Proteomes" id="UP000053989"/>
    </source>
</evidence>
<reference evidence="3" key="2">
    <citation type="submission" date="2015-01" db="EMBL/GenBank/DDBJ databases">
        <title>Evolutionary Origins and Diversification of the Mycorrhizal Mutualists.</title>
        <authorList>
            <consortium name="DOE Joint Genome Institute"/>
            <consortium name="Mycorrhizal Genomics Consortium"/>
            <person name="Kohler A."/>
            <person name="Kuo A."/>
            <person name="Nagy L.G."/>
            <person name="Floudas D."/>
            <person name="Copeland A."/>
            <person name="Barry K.W."/>
            <person name="Cichocki N."/>
            <person name="Veneault-Fourrey C."/>
            <person name="LaButti K."/>
            <person name="Lindquist E.A."/>
            <person name="Lipzen A."/>
            <person name="Lundell T."/>
            <person name="Morin E."/>
            <person name="Murat C."/>
            <person name="Riley R."/>
            <person name="Ohm R."/>
            <person name="Sun H."/>
            <person name="Tunlid A."/>
            <person name="Henrissat B."/>
            <person name="Grigoriev I.V."/>
            <person name="Hibbett D.S."/>
            <person name="Martin F."/>
        </authorList>
    </citation>
    <scope>NUCLEOTIDE SEQUENCE [LARGE SCALE GENOMIC DNA]</scope>
    <source>
        <strain evidence="3">Foug A</strain>
    </source>
</reference>
<name>A0A0C3E0Y7_9AGAM</name>
<sequence length="200" mass="22270">MLTHRGFSACIVSNNQPLPEYLVAVDKAANKVSCWIPSEAGKQFSVHWRDQGSNIHTCAFISLDGFVVPGRFLYGSGNTSREGVRTSSTTERPFIFSEYQDICLNGKCNKDAGTIVLKIKRVRLDGHKGANALQNLPDTSASQTIVSGHSISYGDERPTYEQCPSTWKVKPYDESSKRSYVTFVFRYRPIGEFTGRLDST</sequence>
<dbReference type="PANTHER" id="PTHR36223">
    <property type="entry name" value="BETA-LACTAMASE-TYPE TRANSPEPTIDASE FOLD DOMAIN CONTAINING PROTEIN"/>
    <property type="match status" value="1"/>
</dbReference>